<evidence type="ECO:0000313" key="2">
    <source>
        <dbReference type="EMBL" id="KAF2479269.1"/>
    </source>
</evidence>
<keyword evidence="3" id="KW-1185">Reference proteome</keyword>
<organism evidence="2 3">
    <name type="scientific">Neohortaea acidophila</name>
    <dbReference type="NCBI Taxonomy" id="245834"/>
    <lineage>
        <taxon>Eukaryota</taxon>
        <taxon>Fungi</taxon>
        <taxon>Dikarya</taxon>
        <taxon>Ascomycota</taxon>
        <taxon>Pezizomycotina</taxon>
        <taxon>Dothideomycetes</taxon>
        <taxon>Dothideomycetidae</taxon>
        <taxon>Mycosphaerellales</taxon>
        <taxon>Teratosphaeriaceae</taxon>
        <taxon>Neohortaea</taxon>
    </lineage>
</organism>
<evidence type="ECO:0000256" key="1">
    <source>
        <dbReference type="SAM" id="MobiDB-lite"/>
    </source>
</evidence>
<proteinExistence type="predicted"/>
<dbReference type="AlphaFoldDB" id="A0A6A6PH02"/>
<dbReference type="EMBL" id="MU001642">
    <property type="protein sequence ID" value="KAF2479269.1"/>
    <property type="molecule type" value="Genomic_DNA"/>
</dbReference>
<gene>
    <name evidence="2" type="ORF">BDY17DRAFT_305269</name>
</gene>
<dbReference type="RefSeq" id="XP_033585839.1">
    <property type="nucleotide sequence ID" value="XM_033734838.1"/>
</dbReference>
<protein>
    <submittedName>
        <fullName evidence="2">Uncharacterized protein</fullName>
    </submittedName>
</protein>
<evidence type="ECO:0000313" key="3">
    <source>
        <dbReference type="Proteomes" id="UP000799767"/>
    </source>
</evidence>
<accession>A0A6A6PH02</accession>
<feature type="region of interest" description="Disordered" evidence="1">
    <location>
        <begin position="1"/>
        <end position="30"/>
    </location>
</feature>
<name>A0A6A6PH02_9PEZI</name>
<dbReference type="Proteomes" id="UP000799767">
    <property type="component" value="Unassembled WGS sequence"/>
</dbReference>
<sequence>MRLVADGFPHRHATRDGPGSTPGKCGSGVWRFRLPRGRGGSCEMSKGRYGLEA</sequence>
<reference evidence="2" key="1">
    <citation type="journal article" date="2020" name="Stud. Mycol.">
        <title>101 Dothideomycetes genomes: a test case for predicting lifestyles and emergence of pathogens.</title>
        <authorList>
            <person name="Haridas S."/>
            <person name="Albert R."/>
            <person name="Binder M."/>
            <person name="Bloem J."/>
            <person name="Labutti K."/>
            <person name="Salamov A."/>
            <person name="Andreopoulos B."/>
            <person name="Baker S."/>
            <person name="Barry K."/>
            <person name="Bills G."/>
            <person name="Bluhm B."/>
            <person name="Cannon C."/>
            <person name="Castanera R."/>
            <person name="Culley D."/>
            <person name="Daum C."/>
            <person name="Ezra D."/>
            <person name="Gonzalez J."/>
            <person name="Henrissat B."/>
            <person name="Kuo A."/>
            <person name="Liang C."/>
            <person name="Lipzen A."/>
            <person name="Lutzoni F."/>
            <person name="Magnuson J."/>
            <person name="Mondo S."/>
            <person name="Nolan M."/>
            <person name="Ohm R."/>
            <person name="Pangilinan J."/>
            <person name="Park H.-J."/>
            <person name="Ramirez L."/>
            <person name="Alfaro M."/>
            <person name="Sun H."/>
            <person name="Tritt A."/>
            <person name="Yoshinaga Y."/>
            <person name="Zwiers L.-H."/>
            <person name="Turgeon B."/>
            <person name="Goodwin S."/>
            <person name="Spatafora J."/>
            <person name="Crous P."/>
            <person name="Grigoriev I."/>
        </authorList>
    </citation>
    <scope>NUCLEOTIDE SEQUENCE</scope>
    <source>
        <strain evidence="2">CBS 113389</strain>
    </source>
</reference>
<dbReference type="GeneID" id="54475840"/>